<feature type="compositionally biased region" description="Low complexity" evidence="1">
    <location>
        <begin position="414"/>
        <end position="432"/>
    </location>
</feature>
<feature type="compositionally biased region" description="Basic and acidic residues" evidence="1">
    <location>
        <begin position="319"/>
        <end position="330"/>
    </location>
</feature>
<feature type="region of interest" description="Disordered" evidence="1">
    <location>
        <begin position="414"/>
        <end position="444"/>
    </location>
</feature>
<organism evidence="2 3">
    <name type="scientific">Saccharata proteae CBS 121410</name>
    <dbReference type="NCBI Taxonomy" id="1314787"/>
    <lineage>
        <taxon>Eukaryota</taxon>
        <taxon>Fungi</taxon>
        <taxon>Dikarya</taxon>
        <taxon>Ascomycota</taxon>
        <taxon>Pezizomycotina</taxon>
        <taxon>Dothideomycetes</taxon>
        <taxon>Dothideomycetes incertae sedis</taxon>
        <taxon>Botryosphaeriales</taxon>
        <taxon>Saccharataceae</taxon>
        <taxon>Saccharata</taxon>
    </lineage>
</organism>
<evidence type="ECO:0008006" key="4">
    <source>
        <dbReference type="Google" id="ProtNLM"/>
    </source>
</evidence>
<proteinExistence type="predicted"/>
<keyword evidence="3" id="KW-1185">Reference proteome</keyword>
<name>A0A9P4HVN6_9PEZI</name>
<gene>
    <name evidence="2" type="ORF">K490DRAFT_65704</name>
</gene>
<protein>
    <recommendedName>
        <fullName evidence="4">CCR4-NOT transcription complex subunit 11</fullName>
    </recommendedName>
</protein>
<evidence type="ECO:0000256" key="1">
    <source>
        <dbReference type="SAM" id="MobiDB-lite"/>
    </source>
</evidence>
<dbReference type="Proteomes" id="UP000799776">
    <property type="component" value="Unassembled WGS sequence"/>
</dbReference>
<feature type="region of interest" description="Disordered" evidence="1">
    <location>
        <begin position="283"/>
        <end position="337"/>
    </location>
</feature>
<dbReference type="AlphaFoldDB" id="A0A9P4HVN6"/>
<comment type="caution">
    <text evidence="2">The sequence shown here is derived from an EMBL/GenBank/DDBJ whole genome shotgun (WGS) entry which is preliminary data.</text>
</comment>
<dbReference type="EMBL" id="ML978720">
    <property type="protein sequence ID" value="KAF2087311.1"/>
    <property type="molecule type" value="Genomic_DNA"/>
</dbReference>
<dbReference type="OrthoDB" id="10265389at2759"/>
<evidence type="ECO:0000313" key="2">
    <source>
        <dbReference type="EMBL" id="KAF2087311.1"/>
    </source>
</evidence>
<evidence type="ECO:0000313" key="3">
    <source>
        <dbReference type="Proteomes" id="UP000799776"/>
    </source>
</evidence>
<accession>A0A9P4HVN6</accession>
<reference evidence="2" key="1">
    <citation type="journal article" date="2020" name="Stud. Mycol.">
        <title>101 Dothideomycetes genomes: a test case for predicting lifestyles and emergence of pathogens.</title>
        <authorList>
            <person name="Haridas S."/>
            <person name="Albert R."/>
            <person name="Binder M."/>
            <person name="Bloem J."/>
            <person name="Labutti K."/>
            <person name="Salamov A."/>
            <person name="Andreopoulos B."/>
            <person name="Baker S."/>
            <person name="Barry K."/>
            <person name="Bills G."/>
            <person name="Bluhm B."/>
            <person name="Cannon C."/>
            <person name="Castanera R."/>
            <person name="Culley D."/>
            <person name="Daum C."/>
            <person name="Ezra D."/>
            <person name="Gonzalez J."/>
            <person name="Henrissat B."/>
            <person name="Kuo A."/>
            <person name="Liang C."/>
            <person name="Lipzen A."/>
            <person name="Lutzoni F."/>
            <person name="Magnuson J."/>
            <person name="Mondo S."/>
            <person name="Nolan M."/>
            <person name="Ohm R."/>
            <person name="Pangilinan J."/>
            <person name="Park H.-J."/>
            <person name="Ramirez L."/>
            <person name="Alfaro M."/>
            <person name="Sun H."/>
            <person name="Tritt A."/>
            <person name="Yoshinaga Y."/>
            <person name="Zwiers L.-H."/>
            <person name="Turgeon B."/>
            <person name="Goodwin S."/>
            <person name="Spatafora J."/>
            <person name="Crous P."/>
            <person name="Grigoriev I."/>
        </authorList>
    </citation>
    <scope>NUCLEOTIDE SEQUENCE</scope>
    <source>
        <strain evidence="2">CBS 121410</strain>
    </source>
</reference>
<sequence>MLCTDNASQFAPVDMRGHLRKDIIMQLGWAPAGQASEGRHALPAILALTRKLWAVEERPPAVASKDFDDEFERALSSLREIHGELGKVRATPFVKGVSLMAAMDWLENKKGLEKDVEIHTTPERACLLFLNCEYQLHKLNMNIPLSYHPALPFWVKTTVKWNNDTLSPRSPRYARFQHAYRFRVEYVKCILDAARNPGEGVLSPQQFLQQAWPKPPSTFRIEEYLDILWQEGIPWTKWYNDLSPEMLISVLQAMESRTTRDQSDLQNSDGVFKPTDFVKDVTHDQGFPHPDAESTNTALPPTHMAGQVMLSGSENLSTTKDDPTRQDNHSAPHPSMDATSLLNLAKSSPSDVQQILTKLPLDLPSMELINAVLTAKPPSLNPAIIACEYIQHGLRMLENPSATTSFSSSEASASASASSSSAGPSNDAGSSSYSPTEQHFKDPGERTRKVELLILFIKNLMRKNVVSFQDLQFDVQEIATRFAGIRKVREFRRWLETGEDVG</sequence>